<dbReference type="EMBL" id="PIQE01000004">
    <property type="protein sequence ID" value="RUO69855.1"/>
    <property type="molecule type" value="Genomic_DNA"/>
</dbReference>
<dbReference type="InterPro" id="IPR018637">
    <property type="entry name" value="DUF2059"/>
</dbReference>
<name>A0A432Z128_9GAMM</name>
<reference evidence="4" key="1">
    <citation type="journal article" date="2018" name="Front. Microbiol.">
        <title>Genome-Based Analysis Reveals the Taxonomy and Diversity of the Family Idiomarinaceae.</title>
        <authorList>
            <person name="Liu Y."/>
            <person name="Lai Q."/>
            <person name="Shao Z."/>
        </authorList>
    </citation>
    <scope>NUCLEOTIDE SEQUENCE [LARGE SCALE GENOMIC DNA]</scope>
    <source>
        <strain evidence="4">c121</strain>
    </source>
</reference>
<feature type="signal peptide" evidence="1">
    <location>
        <begin position="1"/>
        <end position="21"/>
    </location>
</feature>
<dbReference type="Proteomes" id="UP000287022">
    <property type="component" value="Unassembled WGS sequence"/>
</dbReference>
<evidence type="ECO:0000313" key="4">
    <source>
        <dbReference type="Proteomes" id="UP000287022"/>
    </source>
</evidence>
<keyword evidence="4" id="KW-1185">Reference proteome</keyword>
<evidence type="ECO:0000313" key="3">
    <source>
        <dbReference type="EMBL" id="RUO69855.1"/>
    </source>
</evidence>
<feature type="domain" description="DUF2059" evidence="2">
    <location>
        <begin position="85"/>
        <end position="139"/>
    </location>
</feature>
<accession>A0A432Z128</accession>
<dbReference type="STRING" id="1122124.GCA_000423165_02202"/>
<evidence type="ECO:0000259" key="2">
    <source>
        <dbReference type="Pfam" id="PF09832"/>
    </source>
</evidence>
<organism evidence="3 4">
    <name type="scientific">Pseudidiomarina sediminum</name>
    <dbReference type="NCBI Taxonomy" id="431675"/>
    <lineage>
        <taxon>Bacteria</taxon>
        <taxon>Pseudomonadati</taxon>
        <taxon>Pseudomonadota</taxon>
        <taxon>Gammaproteobacteria</taxon>
        <taxon>Alteromonadales</taxon>
        <taxon>Idiomarinaceae</taxon>
        <taxon>Pseudidiomarina</taxon>
    </lineage>
</organism>
<dbReference type="RefSeq" id="WP_026860904.1">
    <property type="nucleotide sequence ID" value="NZ_JAHVIQ010000005.1"/>
</dbReference>
<evidence type="ECO:0000256" key="1">
    <source>
        <dbReference type="SAM" id="SignalP"/>
    </source>
</evidence>
<keyword evidence="1" id="KW-0732">Signal</keyword>
<dbReference type="Pfam" id="PF09832">
    <property type="entry name" value="DUF2059"/>
    <property type="match status" value="1"/>
</dbReference>
<gene>
    <name evidence="3" type="ORF">CWI80_11630</name>
</gene>
<feature type="chain" id="PRO_5019381443" evidence="1">
    <location>
        <begin position="22"/>
        <end position="159"/>
    </location>
</feature>
<comment type="caution">
    <text evidence="3">The sequence shown here is derived from an EMBL/GenBank/DDBJ whole genome shotgun (WGS) entry which is preliminary data.</text>
</comment>
<protein>
    <submittedName>
        <fullName evidence="3">DUF2059 domain-containing protein</fullName>
    </submittedName>
</protein>
<sequence>MKFLPKLVLVAALASPFSAMADAKMDSVYELMDVMEIEKQMTGGFDAMMPMLDQIAQGLQLNADEKQELTKIYKDWFFNDIDHDSITKQAAQLYAESFSKAEIDALIDFYSSEAGQKFIELAPELMQAGARIGMEEAQKSQAKLMERLQPFMEKHQPSN</sequence>
<dbReference type="AlphaFoldDB" id="A0A432Z128"/>
<proteinExistence type="predicted"/>